<protein>
    <recommendedName>
        <fullName evidence="6">RNA methyltransferase</fullName>
        <ecNumber evidence="6">2.1.1.-</ecNumber>
    </recommendedName>
</protein>
<comment type="similarity">
    <text evidence="1 6">Belongs to the methyltransferase superfamily.</text>
</comment>
<dbReference type="InterPro" id="IPR029063">
    <property type="entry name" value="SAM-dependent_MTases_sf"/>
</dbReference>
<dbReference type="Pfam" id="PF06859">
    <property type="entry name" value="Bin3"/>
    <property type="match status" value="1"/>
</dbReference>
<evidence type="ECO:0000256" key="1">
    <source>
        <dbReference type="ARBA" id="ARBA00008361"/>
    </source>
</evidence>
<comment type="caution">
    <text evidence="8">The sequence shown here is derived from an EMBL/GenBank/DDBJ whole genome shotgun (WGS) entry which is preliminary data.</text>
</comment>
<dbReference type="EMBL" id="BMAO01035792">
    <property type="protein sequence ID" value="GFR05958.1"/>
    <property type="molecule type" value="Genomic_DNA"/>
</dbReference>
<dbReference type="PROSITE" id="PS51515">
    <property type="entry name" value="BIN3_SAM"/>
    <property type="match status" value="1"/>
</dbReference>
<evidence type="ECO:0000256" key="2">
    <source>
        <dbReference type="ARBA" id="ARBA00022603"/>
    </source>
</evidence>
<dbReference type="InterPro" id="IPR010675">
    <property type="entry name" value="Bin3_C"/>
</dbReference>
<dbReference type="GO" id="GO:0032259">
    <property type="term" value="P:methylation"/>
    <property type="evidence" value="ECO:0007669"/>
    <property type="project" value="UniProtKB-KW"/>
</dbReference>
<reference evidence="8" key="1">
    <citation type="submission" date="2020-07" db="EMBL/GenBank/DDBJ databases">
        <title>Multicomponent nature underlies the extraordinary mechanical properties of spider dragline silk.</title>
        <authorList>
            <person name="Kono N."/>
            <person name="Nakamura H."/>
            <person name="Mori M."/>
            <person name="Yoshida Y."/>
            <person name="Ohtoshi R."/>
            <person name="Malay A.D."/>
            <person name="Moran D.A.P."/>
            <person name="Tomita M."/>
            <person name="Numata K."/>
            <person name="Arakawa K."/>
        </authorList>
    </citation>
    <scope>NUCLEOTIDE SEQUENCE</scope>
</reference>
<sequence length="248" mass="29001">MENDNCRKSNNPVKEHVEPFEPGAARFGNFINYYSFNSVSKRLQAIPQDLLLHFKKSPIVCLDIGCNSGELTTGLYSHLTSELGSKIDFFILGIDLDDNLITRSKESNKYIDHIIYEKMDIMEDSSVSQLQSFLQRYNKTKFDLITCFSTTMWIHLHHGDDGLNKFLSKISKLATLLLIEPQEWKSYKSAVRRMTRLNREIFNLEKLKIRDITHHLSQFFPKECYEYFDKSLGETSWGRNMFLFRGQT</sequence>
<evidence type="ECO:0000313" key="8">
    <source>
        <dbReference type="EMBL" id="GFR05958.1"/>
    </source>
</evidence>
<keyword evidence="3 6" id="KW-0808">Transferase</keyword>
<dbReference type="SUPFAM" id="SSF53335">
    <property type="entry name" value="S-adenosyl-L-methionine-dependent methyltransferases"/>
    <property type="match status" value="1"/>
</dbReference>
<evidence type="ECO:0000256" key="3">
    <source>
        <dbReference type="ARBA" id="ARBA00022679"/>
    </source>
</evidence>
<dbReference type="Proteomes" id="UP000887116">
    <property type="component" value="Unassembled WGS sequence"/>
</dbReference>
<feature type="domain" description="Bin3-type SAM" evidence="7">
    <location>
        <begin position="40"/>
        <end position="248"/>
    </location>
</feature>
<evidence type="ECO:0000259" key="7">
    <source>
        <dbReference type="PROSITE" id="PS51515"/>
    </source>
</evidence>
<dbReference type="PANTHER" id="PTHR12315">
    <property type="entry name" value="BICOID-INTERACTING PROTEIN RELATED"/>
    <property type="match status" value="1"/>
</dbReference>
<keyword evidence="9" id="KW-1185">Reference proteome</keyword>
<organism evidence="8 9">
    <name type="scientific">Trichonephila clavata</name>
    <name type="common">Joro spider</name>
    <name type="synonym">Nephila clavata</name>
    <dbReference type="NCBI Taxonomy" id="2740835"/>
    <lineage>
        <taxon>Eukaryota</taxon>
        <taxon>Metazoa</taxon>
        <taxon>Ecdysozoa</taxon>
        <taxon>Arthropoda</taxon>
        <taxon>Chelicerata</taxon>
        <taxon>Arachnida</taxon>
        <taxon>Araneae</taxon>
        <taxon>Araneomorphae</taxon>
        <taxon>Entelegynae</taxon>
        <taxon>Araneoidea</taxon>
        <taxon>Nephilidae</taxon>
        <taxon>Trichonephila</taxon>
    </lineage>
</organism>
<proteinExistence type="inferred from homology"/>
<dbReference type="CDD" id="cd02440">
    <property type="entry name" value="AdoMet_MTases"/>
    <property type="match status" value="1"/>
</dbReference>
<dbReference type="OrthoDB" id="273070at2759"/>
<evidence type="ECO:0000256" key="5">
    <source>
        <dbReference type="PROSITE-ProRule" id="PRU00848"/>
    </source>
</evidence>
<dbReference type="InterPro" id="IPR039772">
    <property type="entry name" value="Bin3-like"/>
</dbReference>
<keyword evidence="4 5" id="KW-0949">S-adenosyl-L-methionine</keyword>
<evidence type="ECO:0000313" key="9">
    <source>
        <dbReference type="Proteomes" id="UP000887116"/>
    </source>
</evidence>
<dbReference type="InterPro" id="IPR024160">
    <property type="entry name" value="BIN3_SAM-bd_dom"/>
</dbReference>
<dbReference type="PANTHER" id="PTHR12315:SF1">
    <property type="entry name" value="RNA 5'-MONOPHOSPHATE METHYLTRANSFERASE"/>
    <property type="match status" value="1"/>
</dbReference>
<evidence type="ECO:0000256" key="6">
    <source>
        <dbReference type="RuleBase" id="RU367087"/>
    </source>
</evidence>
<dbReference type="EC" id="2.1.1.-" evidence="6"/>
<dbReference type="GO" id="GO:0008173">
    <property type="term" value="F:RNA methyltransferase activity"/>
    <property type="evidence" value="ECO:0007669"/>
    <property type="project" value="UniProtKB-UniRule"/>
</dbReference>
<gene>
    <name evidence="8" type="primary">bcdin3d</name>
    <name evidence="8" type="ORF">TNCT_532931</name>
</gene>
<dbReference type="GO" id="GO:0008171">
    <property type="term" value="F:O-methyltransferase activity"/>
    <property type="evidence" value="ECO:0007669"/>
    <property type="project" value="UniProtKB-UniRule"/>
</dbReference>
<dbReference type="Gene3D" id="3.40.50.150">
    <property type="entry name" value="Vaccinia Virus protein VP39"/>
    <property type="match status" value="1"/>
</dbReference>
<name>A0A8X6GKX9_TRICU</name>
<keyword evidence="2 6" id="KW-0489">Methyltransferase</keyword>
<accession>A0A8X6GKX9</accession>
<dbReference type="GO" id="GO:0005737">
    <property type="term" value="C:cytoplasm"/>
    <property type="evidence" value="ECO:0007669"/>
    <property type="project" value="TreeGrafter"/>
</dbReference>
<evidence type="ECO:0000256" key="4">
    <source>
        <dbReference type="ARBA" id="ARBA00022691"/>
    </source>
</evidence>
<dbReference type="GO" id="GO:2000632">
    <property type="term" value="P:negative regulation of pre-miRNA processing"/>
    <property type="evidence" value="ECO:0007669"/>
    <property type="project" value="TreeGrafter"/>
</dbReference>
<dbReference type="AlphaFoldDB" id="A0A8X6GKX9"/>